<dbReference type="Proteomes" id="UP000185944">
    <property type="component" value="Unassembled WGS sequence"/>
</dbReference>
<evidence type="ECO:0000256" key="1">
    <source>
        <dbReference type="ARBA" id="ARBA00022723"/>
    </source>
</evidence>
<keyword evidence="3" id="KW-0464">Manganese</keyword>
<dbReference type="Gene3D" id="3.60.21.10">
    <property type="match status" value="1"/>
</dbReference>
<comment type="catalytic activity">
    <reaction evidence="4 5">
        <text>O-phospho-L-threonyl-[protein] + H2O = L-threonyl-[protein] + phosphate</text>
        <dbReference type="Rhea" id="RHEA:47004"/>
        <dbReference type="Rhea" id="RHEA-COMP:11060"/>
        <dbReference type="Rhea" id="RHEA-COMP:11605"/>
        <dbReference type="ChEBI" id="CHEBI:15377"/>
        <dbReference type="ChEBI" id="CHEBI:30013"/>
        <dbReference type="ChEBI" id="CHEBI:43474"/>
        <dbReference type="ChEBI" id="CHEBI:61977"/>
        <dbReference type="EC" id="3.1.3.16"/>
    </reaction>
</comment>
<dbReference type="InterPro" id="IPR047129">
    <property type="entry name" value="PPA2-like"/>
</dbReference>
<dbReference type="GO" id="GO:0046872">
    <property type="term" value="F:metal ion binding"/>
    <property type="evidence" value="ECO:0007669"/>
    <property type="project" value="UniProtKB-KW"/>
</dbReference>
<dbReference type="EC" id="3.1.3.16" evidence="5"/>
<dbReference type="SMART" id="SM00156">
    <property type="entry name" value="PP2Ac"/>
    <property type="match status" value="1"/>
</dbReference>
<evidence type="ECO:0000313" key="8">
    <source>
        <dbReference type="Proteomes" id="UP000185944"/>
    </source>
</evidence>
<dbReference type="InterPro" id="IPR004843">
    <property type="entry name" value="Calcineurin-like_PHP"/>
</dbReference>
<keyword evidence="8" id="KW-1185">Reference proteome</keyword>
<dbReference type="GeneID" id="93647422"/>
<name>A0A177EAH0_9MICR</name>
<accession>A0A177EAH0</accession>
<dbReference type="EMBL" id="LTDL01000042">
    <property type="protein sequence ID" value="OAG28933.1"/>
    <property type="molecule type" value="Genomic_DNA"/>
</dbReference>
<evidence type="ECO:0000256" key="2">
    <source>
        <dbReference type="ARBA" id="ARBA00022801"/>
    </source>
</evidence>
<sequence length="304" mass="34014">MPISGTPEPPLFCPLFVERLTRGDVPLHEILEIALEACEVFAEEPSLLRLSSGLMVVGDVHGQFFDLLNIVGTKPSQKYLFLGDYVDRGANSLEVILLLLHTKIRHRDRVWMIRGNHESYRLSFAYGFYEECMRMHSTPAGWSALCEVFEYLPLAGVIDGKIFAVHGGIGPETALKNIAEVDRVGDVPLVGTISELLWSDPDTAVQEYEKNSRGAGYLFGEAQVDAFLREAGLEKIIRSHQLVDSGYKEDFEGRVITIWSAPNYCYRCMNKAAIAEVTAQGIEYFEVAKATEQRGKTKAPIYFI</sequence>
<comment type="caution">
    <text evidence="7">The sequence shown here is derived from an EMBL/GenBank/DDBJ whole genome shotgun (WGS) entry which is preliminary data.</text>
</comment>
<dbReference type="InterPro" id="IPR006186">
    <property type="entry name" value="Ser/Thr-sp_prot-phosphatase"/>
</dbReference>
<evidence type="ECO:0000256" key="4">
    <source>
        <dbReference type="ARBA" id="ARBA00048336"/>
    </source>
</evidence>
<dbReference type="OrthoDB" id="2192794at2759"/>
<dbReference type="STRING" id="1805483.A0A177EAH0"/>
<dbReference type="Pfam" id="PF00149">
    <property type="entry name" value="Metallophos"/>
    <property type="match status" value="1"/>
</dbReference>
<organism evidence="7 8">
    <name type="scientific">Nematocida displodere</name>
    <dbReference type="NCBI Taxonomy" id="1805483"/>
    <lineage>
        <taxon>Eukaryota</taxon>
        <taxon>Fungi</taxon>
        <taxon>Fungi incertae sedis</taxon>
        <taxon>Microsporidia</taxon>
        <taxon>Nematocida</taxon>
    </lineage>
</organism>
<proteinExistence type="inferred from homology"/>
<evidence type="ECO:0000256" key="5">
    <source>
        <dbReference type="RuleBase" id="RU004273"/>
    </source>
</evidence>
<dbReference type="AlphaFoldDB" id="A0A177EAH0"/>
<dbReference type="VEuPathDB" id="MicrosporidiaDB:NEDG_01072"/>
<keyword evidence="1" id="KW-0479">Metal-binding</keyword>
<reference evidence="7 8" key="1">
    <citation type="submission" date="2016-02" db="EMBL/GenBank/DDBJ databases">
        <title>Discovery of a natural microsporidian pathogen with a broad tissue tropism in Caenorhabditis elegans.</title>
        <authorList>
            <person name="Luallen R.J."/>
            <person name="Reinke A.W."/>
            <person name="Tong L."/>
            <person name="Botts M.R."/>
            <person name="Felix M.-A."/>
            <person name="Troemel E.R."/>
        </authorList>
    </citation>
    <scope>NUCLEOTIDE SEQUENCE [LARGE SCALE GENOMIC DNA]</scope>
    <source>
        <strain evidence="7 8">JUm2807</strain>
    </source>
</reference>
<dbReference type="GO" id="GO:0004722">
    <property type="term" value="F:protein serine/threonine phosphatase activity"/>
    <property type="evidence" value="ECO:0007669"/>
    <property type="project" value="UniProtKB-EC"/>
</dbReference>
<dbReference type="PRINTS" id="PR00114">
    <property type="entry name" value="STPHPHTASE"/>
</dbReference>
<keyword evidence="2 5" id="KW-0378">Hydrolase</keyword>
<protein>
    <recommendedName>
        <fullName evidence="5">Serine/threonine-protein phosphatase</fullName>
        <ecNumber evidence="5">3.1.3.16</ecNumber>
    </recommendedName>
</protein>
<comment type="similarity">
    <text evidence="5">Belongs to the PPP phosphatase family.</text>
</comment>
<dbReference type="InterPro" id="IPR029052">
    <property type="entry name" value="Metallo-depent_PP-like"/>
</dbReference>
<evidence type="ECO:0000259" key="6">
    <source>
        <dbReference type="PROSITE" id="PS00125"/>
    </source>
</evidence>
<dbReference type="PROSITE" id="PS00125">
    <property type="entry name" value="SER_THR_PHOSPHATASE"/>
    <property type="match status" value="1"/>
</dbReference>
<dbReference type="RefSeq" id="XP_067543678.1">
    <property type="nucleotide sequence ID" value="XM_067688490.1"/>
</dbReference>
<evidence type="ECO:0000313" key="7">
    <source>
        <dbReference type="EMBL" id="OAG28933.1"/>
    </source>
</evidence>
<dbReference type="PANTHER" id="PTHR45619">
    <property type="entry name" value="SERINE/THREONINE-PROTEIN PHOSPHATASE PP2A-RELATED"/>
    <property type="match status" value="1"/>
</dbReference>
<gene>
    <name evidence="7" type="ORF">NEDG_01072</name>
</gene>
<dbReference type="SUPFAM" id="SSF56300">
    <property type="entry name" value="Metallo-dependent phosphatases"/>
    <property type="match status" value="1"/>
</dbReference>
<feature type="domain" description="Serine/threonine specific protein phosphatases" evidence="6">
    <location>
        <begin position="113"/>
        <end position="118"/>
    </location>
</feature>
<evidence type="ECO:0000256" key="3">
    <source>
        <dbReference type="ARBA" id="ARBA00023211"/>
    </source>
</evidence>